<protein>
    <submittedName>
        <fullName evidence="2">Uncharacterized protein</fullName>
    </submittedName>
</protein>
<feature type="compositionally biased region" description="Polar residues" evidence="1">
    <location>
        <begin position="30"/>
        <end position="50"/>
    </location>
</feature>
<gene>
    <name evidence="2" type="ORF">KC01_LOCUS41460</name>
</gene>
<evidence type="ECO:0000313" key="3">
    <source>
        <dbReference type="Proteomes" id="UP001497482"/>
    </source>
</evidence>
<evidence type="ECO:0000256" key="1">
    <source>
        <dbReference type="SAM" id="MobiDB-lite"/>
    </source>
</evidence>
<reference evidence="2 3" key="1">
    <citation type="submission" date="2024-04" db="EMBL/GenBank/DDBJ databases">
        <authorList>
            <person name="Waldvogel A.-M."/>
            <person name="Schoenle A."/>
        </authorList>
    </citation>
    <scope>NUCLEOTIDE SEQUENCE [LARGE SCALE GENOMIC DNA]</scope>
</reference>
<feature type="region of interest" description="Disordered" evidence="1">
    <location>
        <begin position="30"/>
        <end position="63"/>
    </location>
</feature>
<keyword evidence="3" id="KW-1185">Reference proteome</keyword>
<dbReference type="EMBL" id="OZ035831">
    <property type="protein sequence ID" value="CAL1615524.1"/>
    <property type="molecule type" value="Genomic_DNA"/>
</dbReference>
<organism evidence="2 3">
    <name type="scientific">Knipowitschia caucasica</name>
    <name type="common">Caucasian dwarf goby</name>
    <name type="synonym">Pomatoschistus caucasicus</name>
    <dbReference type="NCBI Taxonomy" id="637954"/>
    <lineage>
        <taxon>Eukaryota</taxon>
        <taxon>Metazoa</taxon>
        <taxon>Chordata</taxon>
        <taxon>Craniata</taxon>
        <taxon>Vertebrata</taxon>
        <taxon>Euteleostomi</taxon>
        <taxon>Actinopterygii</taxon>
        <taxon>Neopterygii</taxon>
        <taxon>Teleostei</taxon>
        <taxon>Neoteleostei</taxon>
        <taxon>Acanthomorphata</taxon>
        <taxon>Gobiaria</taxon>
        <taxon>Gobiiformes</taxon>
        <taxon>Gobioidei</taxon>
        <taxon>Gobiidae</taxon>
        <taxon>Gobiinae</taxon>
        <taxon>Knipowitschia</taxon>
    </lineage>
</organism>
<sequence>MSECVMLQCTVFTPPKCRRQPQHFIIHSHSPNVTQGPALSPTATHTSDSPRTWHPPVTSPPSPLQASCRETFLTLHLDEIKKAELFLDDSSALLTDSPKERCKRPRLIWKLNRLWLKQEHLGISAGWMVRCA</sequence>
<name>A0AAV2MPW0_KNICA</name>
<dbReference type="Proteomes" id="UP001497482">
    <property type="component" value="Chromosome 9"/>
</dbReference>
<accession>A0AAV2MPW0</accession>
<evidence type="ECO:0000313" key="2">
    <source>
        <dbReference type="EMBL" id="CAL1615524.1"/>
    </source>
</evidence>
<proteinExistence type="predicted"/>
<dbReference type="AlphaFoldDB" id="A0AAV2MPW0"/>